<sequence>MMRHNVQHDLAEAEALFYKADKYEEAGSQNEAFEYMLKAAELGHPSAQANLGNYYSWGKGVKKSDEKAAYWYKRASRQGNDTGAFNLAVDKLKAKNLRAAIFWFEKARSMGSGEAALELSKIYLLRRGGKPKAIDLLQHTQKMKRFEISDEAKEEALRLLSTLLVVPR</sequence>
<dbReference type="AlphaFoldDB" id="A0A7Y9PHF9"/>
<organism evidence="1 2">
    <name type="scientific">Granulicella arctica</name>
    <dbReference type="NCBI Taxonomy" id="940613"/>
    <lineage>
        <taxon>Bacteria</taxon>
        <taxon>Pseudomonadati</taxon>
        <taxon>Acidobacteriota</taxon>
        <taxon>Terriglobia</taxon>
        <taxon>Terriglobales</taxon>
        <taxon>Acidobacteriaceae</taxon>
        <taxon>Granulicella</taxon>
    </lineage>
</organism>
<dbReference type="SMART" id="SM00671">
    <property type="entry name" value="SEL1"/>
    <property type="match status" value="3"/>
</dbReference>
<dbReference type="PANTHER" id="PTHR11102:SF160">
    <property type="entry name" value="ERAD-ASSOCIATED E3 UBIQUITIN-PROTEIN LIGASE COMPONENT HRD3"/>
    <property type="match status" value="1"/>
</dbReference>
<dbReference type="EMBL" id="JACCCW010000002">
    <property type="protein sequence ID" value="NYF79892.1"/>
    <property type="molecule type" value="Genomic_DNA"/>
</dbReference>
<comment type="caution">
    <text evidence="1">The sequence shown here is derived from an EMBL/GenBank/DDBJ whole genome shotgun (WGS) entry which is preliminary data.</text>
</comment>
<dbReference type="Gene3D" id="1.25.40.10">
    <property type="entry name" value="Tetratricopeptide repeat domain"/>
    <property type="match status" value="1"/>
</dbReference>
<dbReference type="InterPro" id="IPR050767">
    <property type="entry name" value="Sel1_AlgK"/>
</dbReference>
<dbReference type="PANTHER" id="PTHR11102">
    <property type="entry name" value="SEL-1-LIKE PROTEIN"/>
    <property type="match status" value="1"/>
</dbReference>
<accession>A0A7Y9PHF9</accession>
<proteinExistence type="predicted"/>
<dbReference type="Pfam" id="PF08238">
    <property type="entry name" value="Sel1"/>
    <property type="match status" value="3"/>
</dbReference>
<dbReference type="RefSeq" id="WP_179490852.1">
    <property type="nucleotide sequence ID" value="NZ_JACCCW010000002.1"/>
</dbReference>
<gene>
    <name evidence="1" type="ORF">HDF17_002212</name>
</gene>
<keyword evidence="2" id="KW-1185">Reference proteome</keyword>
<name>A0A7Y9PHF9_9BACT</name>
<protein>
    <submittedName>
        <fullName evidence="1">TPR repeat protein</fullName>
    </submittedName>
</protein>
<dbReference type="Proteomes" id="UP000589520">
    <property type="component" value="Unassembled WGS sequence"/>
</dbReference>
<evidence type="ECO:0000313" key="1">
    <source>
        <dbReference type="EMBL" id="NYF79892.1"/>
    </source>
</evidence>
<dbReference type="SUPFAM" id="SSF81901">
    <property type="entry name" value="HCP-like"/>
    <property type="match status" value="1"/>
</dbReference>
<dbReference type="InterPro" id="IPR006597">
    <property type="entry name" value="Sel1-like"/>
</dbReference>
<reference evidence="1 2" key="1">
    <citation type="submission" date="2020-07" db="EMBL/GenBank/DDBJ databases">
        <title>Genomic Encyclopedia of Type Strains, Phase IV (KMG-V): Genome sequencing to study the core and pangenomes of soil and plant-associated prokaryotes.</title>
        <authorList>
            <person name="Whitman W."/>
        </authorList>
    </citation>
    <scope>NUCLEOTIDE SEQUENCE [LARGE SCALE GENOMIC DNA]</scope>
    <source>
        <strain evidence="1 2">X4EP2</strain>
    </source>
</reference>
<evidence type="ECO:0000313" key="2">
    <source>
        <dbReference type="Proteomes" id="UP000589520"/>
    </source>
</evidence>
<dbReference type="InterPro" id="IPR011990">
    <property type="entry name" value="TPR-like_helical_dom_sf"/>
</dbReference>